<dbReference type="PRINTS" id="PR00793">
    <property type="entry name" value="PROAMNOPTASE"/>
</dbReference>
<dbReference type="EMBL" id="LT985188">
    <property type="protein sequence ID" value="SPD87403.1"/>
    <property type="molecule type" value="Genomic_DNA"/>
</dbReference>
<evidence type="ECO:0000313" key="5">
    <source>
        <dbReference type="Proteomes" id="UP000238164"/>
    </source>
</evidence>
<dbReference type="SUPFAM" id="SSF53474">
    <property type="entry name" value="alpha/beta-Hydrolases"/>
    <property type="match status" value="1"/>
</dbReference>
<keyword evidence="2 4" id="KW-0378">Hydrolase</keyword>
<dbReference type="AlphaFoldDB" id="A0A2N9JIJ1"/>
<organism evidence="4 5">
    <name type="scientific">Micropruina glycogenica</name>
    <dbReference type="NCBI Taxonomy" id="75385"/>
    <lineage>
        <taxon>Bacteria</taxon>
        <taxon>Bacillati</taxon>
        <taxon>Actinomycetota</taxon>
        <taxon>Actinomycetes</taxon>
        <taxon>Propionibacteriales</taxon>
        <taxon>Nocardioidaceae</taxon>
        <taxon>Micropruina</taxon>
    </lineage>
</organism>
<keyword evidence="4" id="KW-0645">Protease</keyword>
<dbReference type="OrthoDB" id="9796770at2"/>
<feature type="domain" description="AB hydrolase-1" evidence="3">
    <location>
        <begin position="27"/>
        <end position="260"/>
    </location>
</feature>
<dbReference type="EC" id="3.4.11.5" evidence="4"/>
<protein>
    <submittedName>
        <fullName evidence="4">Proline iminopeptidase</fullName>
        <ecNumber evidence="4">3.4.11.5</ecNumber>
    </submittedName>
</protein>
<proteinExistence type="inferred from homology"/>
<dbReference type="PANTHER" id="PTHR43798">
    <property type="entry name" value="MONOACYLGLYCEROL LIPASE"/>
    <property type="match status" value="1"/>
</dbReference>
<dbReference type="Gene3D" id="3.40.50.1820">
    <property type="entry name" value="alpha/beta hydrolase"/>
    <property type="match status" value="1"/>
</dbReference>
<keyword evidence="4" id="KW-0031">Aminopeptidase</keyword>
<dbReference type="InterPro" id="IPR002410">
    <property type="entry name" value="Peptidase_S33"/>
</dbReference>
<dbReference type="InterPro" id="IPR000073">
    <property type="entry name" value="AB_hydrolase_1"/>
</dbReference>
<dbReference type="GO" id="GO:0016020">
    <property type="term" value="C:membrane"/>
    <property type="evidence" value="ECO:0007669"/>
    <property type="project" value="TreeGrafter"/>
</dbReference>
<evidence type="ECO:0000259" key="3">
    <source>
        <dbReference type="Pfam" id="PF00561"/>
    </source>
</evidence>
<dbReference type="PANTHER" id="PTHR43798:SF33">
    <property type="entry name" value="HYDROLASE, PUTATIVE (AFU_ORTHOLOGUE AFUA_2G14860)-RELATED"/>
    <property type="match status" value="1"/>
</dbReference>
<dbReference type="GO" id="GO:0004177">
    <property type="term" value="F:aminopeptidase activity"/>
    <property type="evidence" value="ECO:0007669"/>
    <property type="project" value="UniProtKB-KW"/>
</dbReference>
<dbReference type="RefSeq" id="WP_158681068.1">
    <property type="nucleotide sequence ID" value="NZ_BAAAGO010000021.1"/>
</dbReference>
<name>A0A2N9JIJ1_9ACTN</name>
<dbReference type="Pfam" id="PF00561">
    <property type="entry name" value="Abhydrolase_1"/>
    <property type="match status" value="1"/>
</dbReference>
<accession>A0A2N9JIJ1</accession>
<dbReference type="Proteomes" id="UP000238164">
    <property type="component" value="Chromosome 1"/>
</dbReference>
<sequence>MDHAETITLADGARIATWTRAGPAEAPHVVLLHGGPGLWDYLEPLAGLIGDEATTHRYDQRGCGASSPSDEQSVARSVADLDELRAHWELDRFVPIGHSFGATLALAYAAAYPERVPAVGYVSGVGIGDWRTPFRNERRRRAEPFAARLAELSVPQRTADEEVKWRTLTWATDYADLTIGLRAASAMAHSPHVINQHANRAVSFTDADQIGWAAAVRCPVYVVHGTADPRPAANALQLADRLARPRKRVVTEAGHLPWIEQPEQLRELLAEIVQAGRC</sequence>
<evidence type="ECO:0000313" key="4">
    <source>
        <dbReference type="EMBL" id="SPD87403.1"/>
    </source>
</evidence>
<dbReference type="GO" id="GO:0006508">
    <property type="term" value="P:proteolysis"/>
    <property type="evidence" value="ECO:0007669"/>
    <property type="project" value="InterPro"/>
</dbReference>
<evidence type="ECO:0000256" key="2">
    <source>
        <dbReference type="ARBA" id="ARBA00022801"/>
    </source>
</evidence>
<dbReference type="KEGG" id="mgg:MPLG2_2373"/>
<reference evidence="4 5" key="1">
    <citation type="submission" date="2018-02" db="EMBL/GenBank/DDBJ databases">
        <authorList>
            <person name="Cohen D.B."/>
            <person name="Kent A.D."/>
        </authorList>
    </citation>
    <scope>NUCLEOTIDE SEQUENCE [LARGE SCALE GENOMIC DNA]</scope>
    <source>
        <strain evidence="4">1</strain>
    </source>
</reference>
<keyword evidence="5" id="KW-1185">Reference proteome</keyword>
<comment type="similarity">
    <text evidence="1">Belongs to the peptidase S33 family.</text>
</comment>
<gene>
    <name evidence="4" type="ORF">MPLG2_2373</name>
</gene>
<dbReference type="InterPro" id="IPR029058">
    <property type="entry name" value="AB_hydrolase_fold"/>
</dbReference>
<evidence type="ECO:0000256" key="1">
    <source>
        <dbReference type="ARBA" id="ARBA00010088"/>
    </source>
</evidence>
<dbReference type="InterPro" id="IPR050266">
    <property type="entry name" value="AB_hydrolase_sf"/>
</dbReference>